<organism evidence="2 3">
    <name type="scientific">Trifolium medium</name>
    <dbReference type="NCBI Taxonomy" id="97028"/>
    <lineage>
        <taxon>Eukaryota</taxon>
        <taxon>Viridiplantae</taxon>
        <taxon>Streptophyta</taxon>
        <taxon>Embryophyta</taxon>
        <taxon>Tracheophyta</taxon>
        <taxon>Spermatophyta</taxon>
        <taxon>Magnoliopsida</taxon>
        <taxon>eudicotyledons</taxon>
        <taxon>Gunneridae</taxon>
        <taxon>Pentapetalae</taxon>
        <taxon>rosids</taxon>
        <taxon>fabids</taxon>
        <taxon>Fabales</taxon>
        <taxon>Fabaceae</taxon>
        <taxon>Papilionoideae</taxon>
        <taxon>50 kb inversion clade</taxon>
        <taxon>NPAAA clade</taxon>
        <taxon>Hologalegina</taxon>
        <taxon>IRL clade</taxon>
        <taxon>Trifolieae</taxon>
        <taxon>Trifolium</taxon>
    </lineage>
</organism>
<evidence type="ECO:0000313" key="3">
    <source>
        <dbReference type="Proteomes" id="UP000265520"/>
    </source>
</evidence>
<name>A0A392QC41_9FABA</name>
<proteinExistence type="predicted"/>
<evidence type="ECO:0000313" key="2">
    <source>
        <dbReference type="EMBL" id="MCI21096.1"/>
    </source>
</evidence>
<reference evidence="2 3" key="1">
    <citation type="journal article" date="2018" name="Front. Plant Sci.">
        <title>Red Clover (Trifolium pratense) and Zigzag Clover (T. medium) - A Picture of Genomic Similarities and Differences.</title>
        <authorList>
            <person name="Dluhosova J."/>
            <person name="Istvanek J."/>
            <person name="Nedelnik J."/>
            <person name="Repkova J."/>
        </authorList>
    </citation>
    <scope>NUCLEOTIDE SEQUENCE [LARGE SCALE GENOMIC DNA]</scope>
    <source>
        <strain evidence="3">cv. 10/8</strain>
        <tissue evidence="2">Leaf</tissue>
    </source>
</reference>
<feature type="non-terminal residue" evidence="2">
    <location>
        <position position="1"/>
    </location>
</feature>
<keyword evidence="3" id="KW-1185">Reference proteome</keyword>
<comment type="caution">
    <text evidence="2">The sequence shown here is derived from an EMBL/GenBank/DDBJ whole genome shotgun (WGS) entry which is preliminary data.</text>
</comment>
<dbReference type="Proteomes" id="UP000265520">
    <property type="component" value="Unassembled WGS sequence"/>
</dbReference>
<sequence>FLDLTLDDVGASIELVYTPMCKDGTKGSPKNVVESKIQSVISVLC</sequence>
<protein>
    <submittedName>
        <fullName evidence="2">Outer arm dynein light chain 1</fullName>
    </submittedName>
</protein>
<feature type="domain" description="AIR9-like A9" evidence="1">
    <location>
        <begin position="3"/>
        <end position="33"/>
    </location>
</feature>
<dbReference type="Pfam" id="PF23197">
    <property type="entry name" value="IG_AIR9"/>
    <property type="match status" value="1"/>
</dbReference>
<dbReference type="EMBL" id="LXQA010123260">
    <property type="protein sequence ID" value="MCI21096.1"/>
    <property type="molecule type" value="Genomic_DNA"/>
</dbReference>
<dbReference type="AlphaFoldDB" id="A0A392QC41"/>
<dbReference type="InterPro" id="IPR056284">
    <property type="entry name" value="AIR9-like_A9"/>
</dbReference>
<evidence type="ECO:0000259" key="1">
    <source>
        <dbReference type="Pfam" id="PF23197"/>
    </source>
</evidence>
<accession>A0A392QC41</accession>